<evidence type="ECO:0000256" key="6">
    <source>
        <dbReference type="PIRSR" id="PIRSR606710-1"/>
    </source>
</evidence>
<evidence type="ECO:0000256" key="5">
    <source>
        <dbReference type="ARBA" id="ARBA00023295"/>
    </source>
</evidence>
<feature type="active site" description="Proton donor" evidence="6">
    <location>
        <position position="196"/>
    </location>
</feature>
<dbReference type="Pfam" id="PF04616">
    <property type="entry name" value="Glyco_hydro_43"/>
    <property type="match status" value="1"/>
</dbReference>
<feature type="chain" id="PRO_5031474514" evidence="9">
    <location>
        <begin position="21"/>
        <end position="307"/>
    </location>
</feature>
<dbReference type="Gene3D" id="2.115.10.20">
    <property type="entry name" value="Glycosyl hydrolase domain, family 43"/>
    <property type="match status" value="1"/>
</dbReference>
<proteinExistence type="inferred from homology"/>
<gene>
    <name evidence="10" type="ORF">FHS94_002487</name>
</gene>
<organism evidence="10 11">
    <name type="scientific">Sphingomonas aerophila</name>
    <dbReference type="NCBI Taxonomy" id="1344948"/>
    <lineage>
        <taxon>Bacteria</taxon>
        <taxon>Pseudomonadati</taxon>
        <taxon>Pseudomonadota</taxon>
        <taxon>Alphaproteobacteria</taxon>
        <taxon>Sphingomonadales</taxon>
        <taxon>Sphingomonadaceae</taxon>
        <taxon>Sphingomonas</taxon>
    </lineage>
</organism>
<dbReference type="AlphaFoldDB" id="A0A7W9BEB7"/>
<dbReference type="RefSeq" id="WP_184058146.1">
    <property type="nucleotide sequence ID" value="NZ_JACIJK010000007.1"/>
</dbReference>
<dbReference type="GO" id="GO:0004553">
    <property type="term" value="F:hydrolase activity, hydrolyzing O-glycosyl compounds"/>
    <property type="evidence" value="ECO:0007669"/>
    <property type="project" value="InterPro"/>
</dbReference>
<evidence type="ECO:0000256" key="8">
    <source>
        <dbReference type="RuleBase" id="RU361187"/>
    </source>
</evidence>
<keyword evidence="4" id="KW-0119">Carbohydrate metabolism</keyword>
<evidence type="ECO:0000256" key="1">
    <source>
        <dbReference type="ARBA" id="ARBA00009865"/>
    </source>
</evidence>
<evidence type="ECO:0000313" key="10">
    <source>
        <dbReference type="EMBL" id="MBB5715632.1"/>
    </source>
</evidence>
<feature type="signal peptide" evidence="9">
    <location>
        <begin position="1"/>
        <end position="20"/>
    </location>
</feature>
<evidence type="ECO:0000256" key="2">
    <source>
        <dbReference type="ARBA" id="ARBA00022651"/>
    </source>
</evidence>
<keyword evidence="9" id="KW-0732">Signal</keyword>
<dbReference type="SUPFAM" id="SSF75005">
    <property type="entry name" value="Arabinanase/levansucrase/invertase"/>
    <property type="match status" value="1"/>
</dbReference>
<accession>A0A7W9BEB7</accession>
<dbReference type="InterPro" id="IPR023296">
    <property type="entry name" value="Glyco_hydro_beta-prop_sf"/>
</dbReference>
<keyword evidence="2" id="KW-0858">Xylan degradation</keyword>
<comment type="caution">
    <text evidence="10">The sequence shown here is derived from an EMBL/GenBank/DDBJ whole genome shotgun (WGS) entry which is preliminary data.</text>
</comment>
<keyword evidence="3 8" id="KW-0378">Hydrolase</keyword>
<keyword evidence="11" id="KW-1185">Reference proteome</keyword>
<dbReference type="GO" id="GO:0045493">
    <property type="term" value="P:xylan catabolic process"/>
    <property type="evidence" value="ECO:0007669"/>
    <property type="project" value="UniProtKB-KW"/>
</dbReference>
<keyword evidence="5 8" id="KW-0326">Glycosidase</keyword>
<reference evidence="10 11" key="1">
    <citation type="submission" date="2020-08" db="EMBL/GenBank/DDBJ databases">
        <title>Genomic Encyclopedia of Type Strains, Phase IV (KMG-IV): sequencing the most valuable type-strain genomes for metagenomic binning, comparative biology and taxonomic classification.</title>
        <authorList>
            <person name="Goeker M."/>
        </authorList>
    </citation>
    <scope>NUCLEOTIDE SEQUENCE [LARGE SCALE GENOMIC DNA]</scope>
    <source>
        <strain evidence="10 11">DSM 100044</strain>
    </source>
</reference>
<evidence type="ECO:0000313" key="11">
    <source>
        <dbReference type="Proteomes" id="UP000546200"/>
    </source>
</evidence>
<protein>
    <submittedName>
        <fullName evidence="10">Beta-xylosidase</fullName>
    </submittedName>
</protein>
<comment type="similarity">
    <text evidence="1 8">Belongs to the glycosyl hydrolase 43 family.</text>
</comment>
<evidence type="ECO:0000256" key="9">
    <source>
        <dbReference type="SAM" id="SignalP"/>
    </source>
</evidence>
<name>A0A7W9BEB7_9SPHN</name>
<evidence type="ECO:0000256" key="7">
    <source>
        <dbReference type="PIRSR" id="PIRSR606710-2"/>
    </source>
</evidence>
<dbReference type="InterPro" id="IPR006710">
    <property type="entry name" value="Glyco_hydro_43"/>
</dbReference>
<feature type="active site" description="Proton acceptor" evidence="6">
    <location>
        <position position="31"/>
    </location>
</feature>
<dbReference type="PANTHER" id="PTHR43772">
    <property type="entry name" value="ENDO-1,4-BETA-XYLANASE"/>
    <property type="match status" value="1"/>
</dbReference>
<keyword evidence="2" id="KW-0624">Polysaccharide degradation</keyword>
<sequence>MKPVAVLAAALLLLAGNAAAKDTPSIFAGADPDAIFADGRMWIYPTGRGDRLESWSSADRAHWQDRGDLIRLKDVRWARDDHARRHFLWAPDMLAANGRYYLYYSVGPQDPTPSRLGVATCTGPAGPCTDSGKPLLTGGNGFEAIDPMVFIDPHSGRRLLYAGGSAGSRLRVFELNADLTTIAGEVAINQPPLFTEGVFMHERGGIYYLSWSHGHWNRADYSVHYAMATSPTGPWKYRGEILSSQGRYKGPGHHSFVQDPKTGEWLIVYHRWEKKADDGPYTDDRRVAIQTITYDKLGQIEPVRMTD</sequence>
<feature type="site" description="Important for catalytic activity, responsible for pKa modulation of the active site Glu and correct orientation of both the proton donor and substrate" evidence="7">
    <location>
        <position position="146"/>
    </location>
</feature>
<dbReference type="EMBL" id="JACIJK010000007">
    <property type="protein sequence ID" value="MBB5715632.1"/>
    <property type="molecule type" value="Genomic_DNA"/>
</dbReference>
<evidence type="ECO:0000256" key="4">
    <source>
        <dbReference type="ARBA" id="ARBA00023277"/>
    </source>
</evidence>
<dbReference type="PANTHER" id="PTHR43772:SF2">
    <property type="entry name" value="PUTATIVE (AFU_ORTHOLOGUE AFUA_2G04480)-RELATED"/>
    <property type="match status" value="1"/>
</dbReference>
<dbReference type="Proteomes" id="UP000546200">
    <property type="component" value="Unassembled WGS sequence"/>
</dbReference>
<dbReference type="InterPro" id="IPR052176">
    <property type="entry name" value="Glycosyl_Hydrlase_43_Enz"/>
</dbReference>
<evidence type="ECO:0000256" key="3">
    <source>
        <dbReference type="ARBA" id="ARBA00022801"/>
    </source>
</evidence>